<dbReference type="SUPFAM" id="SSF48452">
    <property type="entry name" value="TPR-like"/>
    <property type="match status" value="1"/>
</dbReference>
<keyword evidence="5" id="KW-0812">Transmembrane</keyword>
<keyword evidence="8" id="KW-1185">Reference proteome</keyword>
<feature type="domain" description="HTH luxR-type" evidence="6">
    <location>
        <begin position="352"/>
        <end position="416"/>
    </location>
</feature>
<dbReference type="CDD" id="cd06170">
    <property type="entry name" value="LuxR_C_like"/>
    <property type="match status" value="1"/>
</dbReference>
<evidence type="ECO:0000256" key="4">
    <source>
        <dbReference type="SAM" id="Coils"/>
    </source>
</evidence>
<keyword evidence="3" id="KW-0804">Transcription</keyword>
<sequence>MNFNFTKYFSALLILFFIFINAKKIDLHSIEEEIIQYNREGKHKLSQKKLSDILLNGDLTKEEEGNILFLMATTYRSVNDYMMCIEYLNRSNSIARQLPPDNILRMKIDYEYAFVYFDNNDYEKAEEAMKRIASKNYVNAFPEDNSYILMQEGYLFMIKKKYNEAEKKYYEAMDIMENANTCNVPIVYVKLMNLYGKRKDIGKAEEAYKESMQISDSCNILKYKILASSEMEKIYKENNLFAKAYLIGSKLDSLRRLENQDVKISEMHIVDKALTEKEQIIKEESDIWKRTVVLIVLILLSVLIAYYFFRKNKKIKKDRLRMKEEIEQMKEELNQYSQNSSDEKILNPELDLLLNSNKLTDRQKDLLILLADGLSNKEIAEKLFISENTVKYHTKNIYNILDIKDRKDFFKKLRNN</sequence>
<feature type="coiled-coil region" evidence="4">
    <location>
        <begin position="312"/>
        <end position="346"/>
    </location>
</feature>
<dbReference type="PRINTS" id="PR00038">
    <property type="entry name" value="HTHLUXR"/>
</dbReference>
<evidence type="ECO:0000256" key="2">
    <source>
        <dbReference type="ARBA" id="ARBA00023125"/>
    </source>
</evidence>
<dbReference type="InterPro" id="IPR011990">
    <property type="entry name" value="TPR-like_helical_dom_sf"/>
</dbReference>
<evidence type="ECO:0000256" key="5">
    <source>
        <dbReference type="SAM" id="Phobius"/>
    </source>
</evidence>
<dbReference type="RefSeq" id="WP_283415389.1">
    <property type="nucleotide sequence ID" value="NZ_FXUO01000001.1"/>
</dbReference>
<accession>A0ABY1QY39</accession>
<proteinExistence type="predicted"/>
<dbReference type="PROSITE" id="PS50043">
    <property type="entry name" value="HTH_LUXR_2"/>
    <property type="match status" value="1"/>
</dbReference>
<evidence type="ECO:0000313" key="8">
    <source>
        <dbReference type="Proteomes" id="UP001158050"/>
    </source>
</evidence>
<dbReference type="EMBL" id="FXUO01000001">
    <property type="protein sequence ID" value="SMP88529.1"/>
    <property type="molecule type" value="Genomic_DNA"/>
</dbReference>
<dbReference type="PANTHER" id="PTHR44688:SF16">
    <property type="entry name" value="DNA-BINDING TRANSCRIPTIONAL ACTIVATOR DEVR_DOSR"/>
    <property type="match status" value="1"/>
</dbReference>
<dbReference type="InterPro" id="IPR019734">
    <property type="entry name" value="TPR_rpt"/>
</dbReference>
<dbReference type="Proteomes" id="UP001158050">
    <property type="component" value="Unassembled WGS sequence"/>
</dbReference>
<dbReference type="Gene3D" id="1.25.40.10">
    <property type="entry name" value="Tetratricopeptide repeat domain"/>
    <property type="match status" value="2"/>
</dbReference>
<gene>
    <name evidence="7" type="ORF">SAMN05421679_101511</name>
</gene>
<dbReference type="InterPro" id="IPR016032">
    <property type="entry name" value="Sig_transdc_resp-reg_C-effctor"/>
</dbReference>
<evidence type="ECO:0000256" key="1">
    <source>
        <dbReference type="ARBA" id="ARBA00023015"/>
    </source>
</evidence>
<dbReference type="SUPFAM" id="SSF46894">
    <property type="entry name" value="C-terminal effector domain of the bipartite response regulators"/>
    <property type="match status" value="1"/>
</dbReference>
<keyword evidence="1" id="KW-0805">Transcription regulation</keyword>
<keyword evidence="5" id="KW-1133">Transmembrane helix</keyword>
<comment type="caution">
    <text evidence="7">The sequence shown here is derived from an EMBL/GenBank/DDBJ whole genome shotgun (WGS) entry which is preliminary data.</text>
</comment>
<reference evidence="7 8" key="1">
    <citation type="submission" date="2017-05" db="EMBL/GenBank/DDBJ databases">
        <authorList>
            <person name="Varghese N."/>
            <person name="Submissions S."/>
        </authorList>
    </citation>
    <scope>NUCLEOTIDE SEQUENCE [LARGE SCALE GENOMIC DNA]</scope>
    <source>
        <strain evidence="7 8">DSM 18015</strain>
    </source>
</reference>
<dbReference type="Pfam" id="PF00196">
    <property type="entry name" value="GerE"/>
    <property type="match status" value="1"/>
</dbReference>
<protein>
    <submittedName>
        <fullName evidence="7">Regulatory protein, luxR family</fullName>
    </submittedName>
</protein>
<keyword evidence="5" id="KW-0472">Membrane</keyword>
<dbReference type="SMART" id="SM00421">
    <property type="entry name" value="HTH_LUXR"/>
    <property type="match status" value="1"/>
</dbReference>
<keyword evidence="4" id="KW-0175">Coiled coil</keyword>
<keyword evidence="2" id="KW-0238">DNA-binding</keyword>
<dbReference type="PANTHER" id="PTHR44688">
    <property type="entry name" value="DNA-BINDING TRANSCRIPTIONAL ACTIVATOR DEVR_DOSR"/>
    <property type="match status" value="1"/>
</dbReference>
<dbReference type="InterPro" id="IPR036388">
    <property type="entry name" value="WH-like_DNA-bd_sf"/>
</dbReference>
<organism evidence="7 8">
    <name type="scientific">Epilithonimonas pallida</name>
    <dbReference type="NCBI Taxonomy" id="373671"/>
    <lineage>
        <taxon>Bacteria</taxon>
        <taxon>Pseudomonadati</taxon>
        <taxon>Bacteroidota</taxon>
        <taxon>Flavobacteriia</taxon>
        <taxon>Flavobacteriales</taxon>
        <taxon>Weeksellaceae</taxon>
        <taxon>Chryseobacterium group</taxon>
        <taxon>Epilithonimonas</taxon>
    </lineage>
</organism>
<evidence type="ECO:0000313" key="7">
    <source>
        <dbReference type="EMBL" id="SMP88529.1"/>
    </source>
</evidence>
<dbReference type="Gene3D" id="1.10.10.10">
    <property type="entry name" value="Winged helix-like DNA-binding domain superfamily/Winged helix DNA-binding domain"/>
    <property type="match status" value="1"/>
</dbReference>
<dbReference type="InterPro" id="IPR000792">
    <property type="entry name" value="Tscrpt_reg_LuxR_C"/>
</dbReference>
<name>A0ABY1QY39_9FLAO</name>
<feature type="transmembrane region" description="Helical" evidence="5">
    <location>
        <begin position="287"/>
        <end position="309"/>
    </location>
</feature>
<evidence type="ECO:0000256" key="3">
    <source>
        <dbReference type="ARBA" id="ARBA00023163"/>
    </source>
</evidence>
<evidence type="ECO:0000259" key="6">
    <source>
        <dbReference type="PROSITE" id="PS50043"/>
    </source>
</evidence>
<dbReference type="SMART" id="SM00028">
    <property type="entry name" value="TPR"/>
    <property type="match status" value="3"/>
</dbReference>